<dbReference type="EMBL" id="JAWDGP010003926">
    <property type="protein sequence ID" value="KAK3769436.1"/>
    <property type="molecule type" value="Genomic_DNA"/>
</dbReference>
<dbReference type="AlphaFoldDB" id="A0AAE0ZIM0"/>
<protein>
    <submittedName>
        <fullName evidence="2">Uncharacterized protein</fullName>
    </submittedName>
</protein>
<feature type="region of interest" description="Disordered" evidence="1">
    <location>
        <begin position="1"/>
        <end position="21"/>
    </location>
</feature>
<evidence type="ECO:0000256" key="1">
    <source>
        <dbReference type="SAM" id="MobiDB-lite"/>
    </source>
</evidence>
<feature type="compositionally biased region" description="Basic and acidic residues" evidence="1">
    <location>
        <begin position="61"/>
        <end position="90"/>
    </location>
</feature>
<feature type="region of interest" description="Disordered" evidence="1">
    <location>
        <begin position="50"/>
        <end position="90"/>
    </location>
</feature>
<evidence type="ECO:0000313" key="2">
    <source>
        <dbReference type="EMBL" id="KAK3769436.1"/>
    </source>
</evidence>
<reference evidence="2" key="1">
    <citation type="journal article" date="2023" name="G3 (Bethesda)">
        <title>A reference genome for the long-term kleptoplast-retaining sea slug Elysia crispata morphotype clarki.</title>
        <authorList>
            <person name="Eastman K.E."/>
            <person name="Pendleton A.L."/>
            <person name="Shaikh M.A."/>
            <person name="Suttiyut T."/>
            <person name="Ogas R."/>
            <person name="Tomko P."/>
            <person name="Gavelis G."/>
            <person name="Widhalm J.R."/>
            <person name="Wisecaver J.H."/>
        </authorList>
    </citation>
    <scope>NUCLEOTIDE SEQUENCE</scope>
    <source>
        <strain evidence="2">ECLA1</strain>
    </source>
</reference>
<name>A0AAE0ZIM0_9GAST</name>
<proteinExistence type="predicted"/>
<keyword evidence="3" id="KW-1185">Reference proteome</keyword>
<organism evidence="2 3">
    <name type="scientific">Elysia crispata</name>
    <name type="common">lettuce slug</name>
    <dbReference type="NCBI Taxonomy" id="231223"/>
    <lineage>
        <taxon>Eukaryota</taxon>
        <taxon>Metazoa</taxon>
        <taxon>Spiralia</taxon>
        <taxon>Lophotrochozoa</taxon>
        <taxon>Mollusca</taxon>
        <taxon>Gastropoda</taxon>
        <taxon>Heterobranchia</taxon>
        <taxon>Euthyneura</taxon>
        <taxon>Panpulmonata</taxon>
        <taxon>Sacoglossa</taxon>
        <taxon>Placobranchoidea</taxon>
        <taxon>Plakobranchidae</taxon>
        <taxon>Elysia</taxon>
    </lineage>
</organism>
<accession>A0AAE0ZIM0</accession>
<evidence type="ECO:0000313" key="3">
    <source>
        <dbReference type="Proteomes" id="UP001283361"/>
    </source>
</evidence>
<sequence>MTYKGLLRLRKSPDTGSNPGELFQRRWVKTILGQTACPAQARQGDLFTKKKSLSEGNPIQDKIRVKRNTEKSTRKDEERAMRKDTGGQDRACTCDKRKEIPEYTTTYHSTVMKARKKGARIKLYNVHPFSCPSWTPTSSPPASASSFSQLATDEKVGQLLLLHTSGWRNETVEWLQSACSMLWWSEVGPMVGYRVEGQFN</sequence>
<comment type="caution">
    <text evidence="2">The sequence shown here is derived from an EMBL/GenBank/DDBJ whole genome shotgun (WGS) entry which is preliminary data.</text>
</comment>
<gene>
    <name evidence="2" type="ORF">RRG08_008422</name>
</gene>
<dbReference type="Proteomes" id="UP001283361">
    <property type="component" value="Unassembled WGS sequence"/>
</dbReference>